<dbReference type="CDD" id="cd01949">
    <property type="entry name" value="GGDEF"/>
    <property type="match status" value="1"/>
</dbReference>
<dbReference type="Pfam" id="PF00990">
    <property type="entry name" value="GGDEF"/>
    <property type="match status" value="1"/>
</dbReference>
<evidence type="ECO:0000313" key="4">
    <source>
        <dbReference type="EMBL" id="MPW19988.1"/>
    </source>
</evidence>
<feature type="transmembrane region" description="Helical" evidence="1">
    <location>
        <begin position="108"/>
        <end position="127"/>
    </location>
</feature>
<reference evidence="4 5" key="1">
    <citation type="submission" date="2019-10" db="EMBL/GenBank/DDBJ databases">
        <title>Paraburkholderia sp. isolated from nodules of Mimosa pudica from Brazilian Atlantic Forest soils.</title>
        <authorList>
            <person name="Paulitsch F."/>
            <person name="Hungria M."/>
            <person name="Dall'Agnol R."/>
        </authorList>
    </citation>
    <scope>NUCLEOTIDE SEQUENCE [LARGE SCALE GENOMIC DNA]</scope>
    <source>
        <strain evidence="4 5">CNPSo 3157</strain>
    </source>
</reference>
<dbReference type="PANTHER" id="PTHR33121:SF71">
    <property type="entry name" value="OXYGEN SENSOR PROTEIN DOSP"/>
    <property type="match status" value="1"/>
</dbReference>
<feature type="transmembrane region" description="Helical" evidence="1">
    <location>
        <begin position="133"/>
        <end position="154"/>
    </location>
</feature>
<dbReference type="InterPro" id="IPR043128">
    <property type="entry name" value="Rev_trsase/Diguanyl_cyclase"/>
</dbReference>
<dbReference type="SMART" id="SM00052">
    <property type="entry name" value="EAL"/>
    <property type="match status" value="1"/>
</dbReference>
<keyword evidence="5" id="KW-1185">Reference proteome</keyword>
<dbReference type="Gene3D" id="3.30.70.270">
    <property type="match status" value="1"/>
</dbReference>
<dbReference type="RefSeq" id="WP_152762521.1">
    <property type="nucleotide sequence ID" value="NZ_WHNP01000025.1"/>
</dbReference>
<dbReference type="Proteomes" id="UP000484381">
    <property type="component" value="Unassembled WGS sequence"/>
</dbReference>
<dbReference type="InterPro" id="IPR029787">
    <property type="entry name" value="Nucleotide_cyclase"/>
</dbReference>
<gene>
    <name evidence="4" type="ORF">GCT13_24570</name>
</gene>
<protein>
    <submittedName>
        <fullName evidence="4">EAL domain-containing protein</fullName>
    </submittedName>
</protein>
<sequence>MKKQTAGHARNAGPMRFAFPRFVGSKPAVALKQVQYDAFRTELPFLYGILILNAVGLAITHNQSAPTWLAMDVPIVLSTACALRLAYWLRVRFTGFPHLPGAGNKVRVRLGLGAGLAIGYACWAFALYPYGNAFARCHVAVSVFVAVLGCIFCLTYMRVRLVVAGAVSIVPFAPMVLFSIESREYALTAIVTNLAIMAGAMVFVLRGYYDRLADLMQSQHDLVKKQQEAALLAEENFRLANVDALTLLPNGQRFLSDLDALLLSRSATHSGFAVGILEVDGLKPLNDLFGHEFRDRVLKEIGRRLSLLTNPDVIIARTGDRAFGLLVRSNVTASQLQDMGTMMRAHLEQPYELSGRLARLSVSAGFALYPEAGTVAQHLYERAEFALQHAKTLRNGRAVVFAQNHENSIRRDSEIELHLRRADLEQELSVRFQPIFDVASKGIVAFEALARWKSPVLGVISPVDFLAVAERTHLIHALTTVLLRKTLDAAAAWPPQIRVSFNLSARDLGSAEAIDTIINIVLASGIAPHRINFEVTETALINDIDRASEALLALKRMGAQVYLDDFGTGYSNLNYIHRLPIDVVKIDRSFITDIAEQQTAQIVVQTIVDLCHRLSLECIAEGVETVSQVNALLRVGCNVMQGYFFGRPVTGSDVVDSFVSTGFLEEHSGCQP</sequence>
<feature type="transmembrane region" description="Helical" evidence="1">
    <location>
        <begin position="67"/>
        <end position="87"/>
    </location>
</feature>
<evidence type="ECO:0000259" key="3">
    <source>
        <dbReference type="PROSITE" id="PS50887"/>
    </source>
</evidence>
<dbReference type="InterPro" id="IPR035919">
    <property type="entry name" value="EAL_sf"/>
</dbReference>
<dbReference type="SUPFAM" id="SSF141868">
    <property type="entry name" value="EAL domain-like"/>
    <property type="match status" value="1"/>
</dbReference>
<feature type="transmembrane region" description="Helical" evidence="1">
    <location>
        <begin position="186"/>
        <end position="209"/>
    </location>
</feature>
<dbReference type="SMART" id="SM00267">
    <property type="entry name" value="GGDEF"/>
    <property type="match status" value="1"/>
</dbReference>
<evidence type="ECO:0000259" key="2">
    <source>
        <dbReference type="PROSITE" id="PS50883"/>
    </source>
</evidence>
<proteinExistence type="predicted"/>
<dbReference type="Pfam" id="PF00563">
    <property type="entry name" value="EAL"/>
    <property type="match status" value="1"/>
</dbReference>
<name>A0A7X1NEI1_9BURK</name>
<dbReference type="NCBIfam" id="TIGR00254">
    <property type="entry name" value="GGDEF"/>
    <property type="match status" value="1"/>
</dbReference>
<dbReference type="InterPro" id="IPR001633">
    <property type="entry name" value="EAL_dom"/>
</dbReference>
<keyword evidence="1" id="KW-1133">Transmembrane helix</keyword>
<feature type="domain" description="GGDEF" evidence="3">
    <location>
        <begin position="270"/>
        <end position="405"/>
    </location>
</feature>
<dbReference type="PROSITE" id="PS50883">
    <property type="entry name" value="EAL"/>
    <property type="match status" value="1"/>
</dbReference>
<organism evidence="4 5">
    <name type="scientific">Paraburkholderia franconis</name>
    <dbReference type="NCBI Taxonomy" id="2654983"/>
    <lineage>
        <taxon>Bacteria</taxon>
        <taxon>Pseudomonadati</taxon>
        <taxon>Pseudomonadota</taxon>
        <taxon>Betaproteobacteria</taxon>
        <taxon>Burkholderiales</taxon>
        <taxon>Burkholderiaceae</taxon>
        <taxon>Paraburkholderia</taxon>
    </lineage>
</organism>
<feature type="transmembrane region" description="Helical" evidence="1">
    <location>
        <begin position="43"/>
        <end position="61"/>
    </location>
</feature>
<feature type="transmembrane region" description="Helical" evidence="1">
    <location>
        <begin position="161"/>
        <end position="180"/>
    </location>
</feature>
<dbReference type="SUPFAM" id="SSF55073">
    <property type="entry name" value="Nucleotide cyclase"/>
    <property type="match status" value="1"/>
</dbReference>
<dbReference type="AlphaFoldDB" id="A0A7X1NEI1"/>
<dbReference type="EMBL" id="WHNP01000025">
    <property type="protein sequence ID" value="MPW19988.1"/>
    <property type="molecule type" value="Genomic_DNA"/>
</dbReference>
<dbReference type="InterPro" id="IPR000160">
    <property type="entry name" value="GGDEF_dom"/>
</dbReference>
<dbReference type="GO" id="GO:0071111">
    <property type="term" value="F:cyclic-guanylate-specific phosphodiesterase activity"/>
    <property type="evidence" value="ECO:0007669"/>
    <property type="project" value="InterPro"/>
</dbReference>
<dbReference type="PANTHER" id="PTHR33121">
    <property type="entry name" value="CYCLIC DI-GMP PHOSPHODIESTERASE PDEF"/>
    <property type="match status" value="1"/>
</dbReference>
<dbReference type="InterPro" id="IPR050706">
    <property type="entry name" value="Cyclic-di-GMP_PDE-like"/>
</dbReference>
<keyword evidence="1" id="KW-0472">Membrane</keyword>
<dbReference type="CDD" id="cd01948">
    <property type="entry name" value="EAL"/>
    <property type="match status" value="1"/>
</dbReference>
<evidence type="ECO:0000256" key="1">
    <source>
        <dbReference type="SAM" id="Phobius"/>
    </source>
</evidence>
<dbReference type="PROSITE" id="PS50887">
    <property type="entry name" value="GGDEF"/>
    <property type="match status" value="1"/>
</dbReference>
<accession>A0A7X1NEI1</accession>
<comment type="caution">
    <text evidence="4">The sequence shown here is derived from an EMBL/GenBank/DDBJ whole genome shotgun (WGS) entry which is preliminary data.</text>
</comment>
<feature type="domain" description="EAL" evidence="2">
    <location>
        <begin position="412"/>
        <end position="662"/>
    </location>
</feature>
<dbReference type="Gene3D" id="3.20.20.450">
    <property type="entry name" value="EAL domain"/>
    <property type="match status" value="1"/>
</dbReference>
<evidence type="ECO:0000313" key="5">
    <source>
        <dbReference type="Proteomes" id="UP000484381"/>
    </source>
</evidence>
<keyword evidence="1" id="KW-0812">Transmembrane</keyword>